<evidence type="ECO:0000256" key="3">
    <source>
        <dbReference type="ARBA" id="ARBA00022448"/>
    </source>
</evidence>
<dbReference type="InterPro" id="IPR011989">
    <property type="entry name" value="ARM-like"/>
</dbReference>
<dbReference type="InParanoid" id="I1BHT9"/>
<dbReference type="FunCoup" id="I1BHT9">
    <property type="interactions" value="15"/>
</dbReference>
<dbReference type="OMA" id="PECNEWG"/>
<comment type="subcellular location">
    <subcellularLocation>
        <location evidence="1">Endomembrane system</location>
    </subcellularLocation>
</comment>
<dbReference type="GO" id="GO:0051285">
    <property type="term" value="C:cell cortex of cell tip"/>
    <property type="evidence" value="ECO:0007669"/>
    <property type="project" value="EnsemblFungi"/>
</dbReference>
<evidence type="ECO:0000256" key="5">
    <source>
        <dbReference type="ARBA" id="ARBA00023136"/>
    </source>
</evidence>
<dbReference type="Pfam" id="PF01602">
    <property type="entry name" value="Adaptin_N"/>
    <property type="match status" value="1"/>
</dbReference>
<keyword evidence="4 6" id="KW-0653">Protein transport</keyword>
<evidence type="ECO:0000256" key="1">
    <source>
        <dbReference type="ARBA" id="ARBA00004308"/>
    </source>
</evidence>
<name>I1BHT9_RHIO9</name>
<evidence type="ECO:0000313" key="8">
    <source>
        <dbReference type="EMBL" id="EIE75769.1"/>
    </source>
</evidence>
<evidence type="ECO:0000259" key="7">
    <source>
        <dbReference type="Pfam" id="PF01602"/>
    </source>
</evidence>
<feature type="domain" description="Clathrin/coatomer adaptor adaptin-like N-terminal" evidence="7">
    <location>
        <begin position="1"/>
        <end position="422"/>
    </location>
</feature>
<dbReference type="InterPro" id="IPR002553">
    <property type="entry name" value="Clathrin/coatomer_adapt-like_N"/>
</dbReference>
<protein>
    <recommendedName>
        <fullName evidence="6">AP complex subunit beta</fullName>
    </recommendedName>
</protein>
<dbReference type="InterPro" id="IPR016342">
    <property type="entry name" value="AP_complex_bsu_1_2_4"/>
</dbReference>
<comment type="function">
    <text evidence="6">Adaptins are components of the adaptor complexes which link clathrin to receptors in coated vesicles. Clathrin-associated protein complexes are believed to interact with the cytoplasmic tails of membrane proteins, leading to their selection and concentration.</text>
</comment>
<keyword evidence="9" id="KW-1185">Reference proteome</keyword>
<dbReference type="SUPFAM" id="SSF48371">
    <property type="entry name" value="ARM repeat"/>
    <property type="match status" value="1"/>
</dbReference>
<evidence type="ECO:0000256" key="2">
    <source>
        <dbReference type="ARBA" id="ARBA00006613"/>
    </source>
</evidence>
<dbReference type="Gene3D" id="1.25.10.10">
    <property type="entry name" value="Leucine-rich Repeat Variant"/>
    <property type="match status" value="1"/>
</dbReference>
<dbReference type="VEuPathDB" id="FungiDB:RO3G_00473"/>
<dbReference type="GeneID" id="93607445"/>
<evidence type="ECO:0000313" key="9">
    <source>
        <dbReference type="Proteomes" id="UP000009138"/>
    </source>
</evidence>
<dbReference type="STRING" id="246409.I1BHT9"/>
<dbReference type="GO" id="GO:0030122">
    <property type="term" value="C:AP-2 adaptor complex"/>
    <property type="evidence" value="ECO:0007669"/>
    <property type="project" value="EnsemblFungi"/>
</dbReference>
<keyword evidence="3 6" id="KW-0813">Transport</keyword>
<accession>I1BHT9</accession>
<sequence length="551" mass="62877">MGYIQVEKIVDVLVDPLRHSLKDRDPYVRKTAAICVAKLYMYDKVLVESEHFVSMLKDLLADPNPTVVASAVAALTEISERSDNIQLSLNHSVASKLAAALSESSEWGQTYILEALMYYVPQESSDAEMLAERISPRLQHANSAVVLTATKVMMYLMNYMSNEEYINQLCRKLAPPLVTLLASGYEVQYVALRNIQLIIQRRPEILKNDIKVFFCKYDDPICVKLGKLEIIFRLANERNVDMVLHELKEYAAEVDVDFVRKAVRAIGRLAVKIETASDKCITTLLELIQTKVNYVVQEAIIVIRDIFRKYPNQYESIISTLCENLDDLDEPEAKASMIWIIGQYADRIENADQLLEDFLYTFLEEPYEVQLALLTATVKLFVQRPTVGQELVPKVLKWATEEVDNPDLRDRGYIYWRLLSTDPAAAKAVVLSDKPAITTESDNLDPNFLDDLLLHIGSLASIYHKNPTTFISRYKHRYLTPSPALQKRPDQQHQPQQQQLQQLQPLIQQEQYQQVQSTSAQFNDWSYNAAASNARVLSTQSSNPYSMDLLQ</sequence>
<evidence type="ECO:0000256" key="6">
    <source>
        <dbReference type="PIRNR" id="PIRNR002291"/>
    </source>
</evidence>
<dbReference type="PANTHER" id="PTHR11134">
    <property type="entry name" value="ADAPTOR COMPLEX SUBUNIT BETA FAMILY MEMBER"/>
    <property type="match status" value="1"/>
</dbReference>
<dbReference type="GO" id="GO:0030276">
    <property type="term" value="F:clathrin binding"/>
    <property type="evidence" value="ECO:0007669"/>
    <property type="project" value="InterPro"/>
</dbReference>
<comment type="similarity">
    <text evidence="2 6">Belongs to the adaptor complexes large subunit family.</text>
</comment>
<gene>
    <name evidence="8" type="ORF">RO3G_00473</name>
</gene>
<dbReference type="GO" id="GO:0016192">
    <property type="term" value="P:vesicle-mediated transport"/>
    <property type="evidence" value="ECO:0007669"/>
    <property type="project" value="InterPro"/>
</dbReference>
<reference evidence="8 9" key="1">
    <citation type="journal article" date="2009" name="PLoS Genet.">
        <title>Genomic analysis of the basal lineage fungus Rhizopus oryzae reveals a whole-genome duplication.</title>
        <authorList>
            <person name="Ma L.-J."/>
            <person name="Ibrahim A.S."/>
            <person name="Skory C."/>
            <person name="Grabherr M.G."/>
            <person name="Burger G."/>
            <person name="Butler M."/>
            <person name="Elias M."/>
            <person name="Idnurm A."/>
            <person name="Lang B.F."/>
            <person name="Sone T."/>
            <person name="Abe A."/>
            <person name="Calvo S.E."/>
            <person name="Corrochano L.M."/>
            <person name="Engels R."/>
            <person name="Fu J."/>
            <person name="Hansberg W."/>
            <person name="Kim J.-M."/>
            <person name="Kodira C.D."/>
            <person name="Koehrsen M.J."/>
            <person name="Liu B."/>
            <person name="Miranda-Saavedra D."/>
            <person name="O'Leary S."/>
            <person name="Ortiz-Castellanos L."/>
            <person name="Poulter R."/>
            <person name="Rodriguez-Romero J."/>
            <person name="Ruiz-Herrera J."/>
            <person name="Shen Y.-Q."/>
            <person name="Zeng Q."/>
            <person name="Galagan J."/>
            <person name="Birren B.W."/>
            <person name="Cuomo C.A."/>
            <person name="Wickes B.L."/>
        </authorList>
    </citation>
    <scope>NUCLEOTIDE SEQUENCE [LARGE SCALE GENOMIC DNA]</scope>
    <source>
        <strain evidence="9">RA 99-880 / ATCC MYA-4621 / FGSC 9543 / NRRL 43880</strain>
    </source>
</reference>
<dbReference type="GO" id="GO:0006886">
    <property type="term" value="P:intracellular protein transport"/>
    <property type="evidence" value="ECO:0007669"/>
    <property type="project" value="InterPro"/>
</dbReference>
<dbReference type="eggNOG" id="KOG1061">
    <property type="taxonomic scope" value="Eukaryota"/>
</dbReference>
<proteinExistence type="inferred from homology"/>
<keyword evidence="5 6" id="KW-0472">Membrane</keyword>
<dbReference type="InterPro" id="IPR016024">
    <property type="entry name" value="ARM-type_fold"/>
</dbReference>
<organism evidence="8 9">
    <name type="scientific">Rhizopus delemar (strain RA 99-880 / ATCC MYA-4621 / FGSC 9543 / NRRL 43880)</name>
    <name type="common">Mucormycosis agent</name>
    <name type="synonym">Rhizopus arrhizus var. delemar</name>
    <dbReference type="NCBI Taxonomy" id="246409"/>
    <lineage>
        <taxon>Eukaryota</taxon>
        <taxon>Fungi</taxon>
        <taxon>Fungi incertae sedis</taxon>
        <taxon>Mucoromycota</taxon>
        <taxon>Mucoromycotina</taxon>
        <taxon>Mucoromycetes</taxon>
        <taxon>Mucorales</taxon>
        <taxon>Mucorineae</taxon>
        <taxon>Rhizopodaceae</taxon>
        <taxon>Rhizopus</taxon>
    </lineage>
</organism>
<dbReference type="PIRSF" id="PIRSF002291">
    <property type="entry name" value="AP_complex_beta"/>
    <property type="match status" value="1"/>
</dbReference>
<evidence type="ECO:0000256" key="4">
    <source>
        <dbReference type="ARBA" id="ARBA00022927"/>
    </source>
</evidence>
<dbReference type="GO" id="GO:0032153">
    <property type="term" value="C:cell division site"/>
    <property type="evidence" value="ECO:0007669"/>
    <property type="project" value="EnsemblFungi"/>
</dbReference>
<dbReference type="AlphaFoldDB" id="I1BHT9"/>
<dbReference type="RefSeq" id="XP_067511165.1">
    <property type="nucleotide sequence ID" value="XM_067655064.1"/>
</dbReference>
<dbReference type="InterPro" id="IPR026739">
    <property type="entry name" value="AP_beta"/>
</dbReference>
<dbReference type="Proteomes" id="UP000009138">
    <property type="component" value="Unassembled WGS sequence"/>
</dbReference>
<dbReference type="OrthoDB" id="10254310at2759"/>
<dbReference type="EMBL" id="CH476732">
    <property type="protein sequence ID" value="EIE75769.1"/>
    <property type="molecule type" value="Genomic_DNA"/>
</dbReference>